<evidence type="ECO:0000256" key="1">
    <source>
        <dbReference type="SAM" id="Phobius"/>
    </source>
</evidence>
<dbReference type="OrthoDB" id="9826363at2"/>
<keyword evidence="1" id="KW-1133">Transmembrane helix</keyword>
<protein>
    <submittedName>
        <fullName evidence="2">Uncharacterized protein</fullName>
    </submittedName>
</protein>
<dbReference type="Proteomes" id="UP000266327">
    <property type="component" value="Unassembled WGS sequence"/>
</dbReference>
<accession>A0A3A3G2Y6</accession>
<name>A0A3A3G2Y6_9BURK</name>
<proteinExistence type="predicted"/>
<keyword evidence="1" id="KW-0812">Transmembrane</keyword>
<dbReference type="EMBL" id="QYUQ01000002">
    <property type="protein sequence ID" value="RJG02858.1"/>
    <property type="molecule type" value="Genomic_DNA"/>
</dbReference>
<organism evidence="2 3">
    <name type="scientific">Noviherbaspirillum sedimenti</name>
    <dbReference type="NCBI Taxonomy" id="2320865"/>
    <lineage>
        <taxon>Bacteria</taxon>
        <taxon>Pseudomonadati</taxon>
        <taxon>Pseudomonadota</taxon>
        <taxon>Betaproteobacteria</taxon>
        <taxon>Burkholderiales</taxon>
        <taxon>Oxalobacteraceae</taxon>
        <taxon>Noviherbaspirillum</taxon>
    </lineage>
</organism>
<feature type="transmembrane region" description="Helical" evidence="1">
    <location>
        <begin position="81"/>
        <end position="104"/>
    </location>
</feature>
<reference evidence="3" key="1">
    <citation type="submission" date="2018-09" db="EMBL/GenBank/DDBJ databases">
        <authorList>
            <person name="Zhu H."/>
        </authorList>
    </citation>
    <scope>NUCLEOTIDE SEQUENCE [LARGE SCALE GENOMIC DNA]</scope>
    <source>
        <strain evidence="3">K1S02-23</strain>
    </source>
</reference>
<comment type="caution">
    <text evidence="2">The sequence shown here is derived from an EMBL/GenBank/DDBJ whole genome shotgun (WGS) entry which is preliminary data.</text>
</comment>
<sequence length="164" mass="18399">MNLTECPFCYAPIHPLADGTCPACRKNTRTAPPENFQYTAAELSADQDFPACCILCGQDTENIELFVFSYDSHLGDRLDDAAYFAFLMFSVLTVGLGLFLLPLYRRRLRNYRQMTYAINLPFCPACLPAKPAYAPITIEGSTYHFKVHKSFKAKLPPAARGSIR</sequence>
<dbReference type="AlphaFoldDB" id="A0A3A3G2Y6"/>
<keyword evidence="1" id="KW-0472">Membrane</keyword>
<dbReference type="RefSeq" id="WP_119786358.1">
    <property type="nucleotide sequence ID" value="NZ_QYUQ01000002.1"/>
</dbReference>
<keyword evidence="3" id="KW-1185">Reference proteome</keyword>
<evidence type="ECO:0000313" key="2">
    <source>
        <dbReference type="EMBL" id="RJG02858.1"/>
    </source>
</evidence>
<evidence type="ECO:0000313" key="3">
    <source>
        <dbReference type="Proteomes" id="UP000266327"/>
    </source>
</evidence>
<gene>
    <name evidence="2" type="ORF">D3878_15775</name>
</gene>